<evidence type="ECO:0008006" key="3">
    <source>
        <dbReference type="Google" id="ProtNLM"/>
    </source>
</evidence>
<organism evidence="1 2">
    <name type="scientific">Candidatus Thiothrix anitrata</name>
    <dbReference type="NCBI Taxonomy" id="2823902"/>
    <lineage>
        <taxon>Bacteria</taxon>
        <taxon>Pseudomonadati</taxon>
        <taxon>Pseudomonadota</taxon>
        <taxon>Gammaproteobacteria</taxon>
        <taxon>Thiotrichales</taxon>
        <taxon>Thiotrichaceae</taxon>
        <taxon>Thiothrix</taxon>
    </lineage>
</organism>
<gene>
    <name evidence="1" type="ORF">J8380_08450</name>
</gene>
<name>A0ABX7X8K0_9GAMM</name>
<sequence>MKQISTTALAKVYDVPPKELFTHLVGLGYILKQDDGWALTELGVSNGGEVKESSQYGQYIVWPEDIDLNKEPANTKLVTSTAIGKSFDLSANKMNFILSELGWVQKSLKGWVVTEQGKKQGGVQSEDKKSGIPYVRWPESIIDSTSLNETIGHVKGVEKSPSPETIKTTNEESVEFREKFEAKHRSADGHMVRSKAEMLIDNWLYMAEIVHAYERKLPIEEDVYCDFYIPTGKVYIEYWGYENDSKYLARKKKKIELYNKYGFNLIELQDKEVQNLDDVLPRLLLKYGVQAY</sequence>
<proteinExistence type="predicted"/>
<dbReference type="Proteomes" id="UP000672027">
    <property type="component" value="Chromosome"/>
</dbReference>
<dbReference type="EMBL" id="CP072800">
    <property type="protein sequence ID" value="QTR51553.1"/>
    <property type="molecule type" value="Genomic_DNA"/>
</dbReference>
<accession>A0ABX7X8K0</accession>
<evidence type="ECO:0000313" key="2">
    <source>
        <dbReference type="Proteomes" id="UP000672027"/>
    </source>
</evidence>
<dbReference type="RefSeq" id="WP_210230077.1">
    <property type="nucleotide sequence ID" value="NZ_CP072800.1"/>
</dbReference>
<dbReference type="Gene3D" id="3.40.960.10">
    <property type="entry name" value="VSR Endonuclease"/>
    <property type="match status" value="1"/>
</dbReference>
<evidence type="ECO:0000313" key="1">
    <source>
        <dbReference type="EMBL" id="QTR51553.1"/>
    </source>
</evidence>
<reference evidence="1 2" key="1">
    <citation type="submission" date="2021-04" db="EMBL/GenBank/DDBJ databases">
        <title>Genomics, taxonomy and metabolism of representatives of sulfur bacteria of the genus Thiothrix: Thiothrix fructosivorans QT, Thiothrix unzii A1T and three new species, Thiothrix subterranea sp. nov., Thiothrix litoralis sp. nov. and 'Candidatus Thiothrix anitrata' sp. nov.</title>
        <authorList>
            <person name="Ravin N.V."/>
            <person name="Smolyakov D."/>
            <person name="Rudenko T.S."/>
            <person name="Mardanov A.V."/>
            <person name="Beletsky A.V."/>
            <person name="Markov N.D."/>
            <person name="Fomenkov A.I."/>
            <person name="Roberts R.J."/>
            <person name="Karnachuk O.V."/>
            <person name="Novikov A."/>
            <person name="Grabovich M.Y."/>
        </authorList>
    </citation>
    <scope>NUCLEOTIDE SEQUENCE [LARGE SCALE GENOMIC DNA]</scope>
    <source>
        <strain evidence="1 2">A52</strain>
    </source>
</reference>
<keyword evidence="2" id="KW-1185">Reference proteome</keyword>
<protein>
    <recommendedName>
        <fullName evidence="3">Glycerol kinase</fullName>
    </recommendedName>
</protein>